<sequence>MTTTEKAATSAGRPVTAERDPALDGIRGIAVLAVVVYHLGAPWLPGGFLGVDVFFVLSGFLITRLLAAEFGATGRIDLVRFWVRRARRLLPALFGLLAVLVIYAATRPPEMQKPLRDDLLSSLLYVTNWQFVLEGRSYFGEFQLPSPLRHLWSLAIEEQFYLVFPLVLIALARIGRRRQAAFWGAGVLLSVVALAWLYDEADPSRAYYGTDTRLHELLIGVGLALSFGRVSDLVREWLAPVALTGLAVLFLTVDDRGHFYYHGGSLVVSLITAALIAGVVAVPNRFLGVPPLAALGRISYGVYLWHWPVIVILTQERIGVSGLALAVLRVAVTLVVSVASYHLLEMPIRRGAIAGFRLPARRFLPGALVVLAGLFGATFVATGNARPEPAYVQQSDGLIVPRDADPHLPVVGLVGDSVAASLQPGLASVARQRGYTLVSGARPGCGIGTSLLLDETGHPFPRSEVCAERTPRLQSELMNRFHPRAVLWHSSRDRMEIRAGGRRLHAGTAEWTARLYANWDAALNRLSIHGTRVIVLLPAWGPGASAQSTCGGELNLTPAECDRASVTTEHLRRLYREWAGHHPRQVSLLDLGTVVCPHGLPCPHDDGPARLRADGVHFTEQAARRLAPRILDLAALR</sequence>
<organism evidence="4 5">
    <name type="scientific">Spongiactinospora rosea</name>
    <dbReference type="NCBI Taxonomy" id="2248750"/>
    <lineage>
        <taxon>Bacteria</taxon>
        <taxon>Bacillati</taxon>
        <taxon>Actinomycetota</taxon>
        <taxon>Actinomycetes</taxon>
        <taxon>Streptosporangiales</taxon>
        <taxon>Streptosporangiaceae</taxon>
        <taxon>Spongiactinospora</taxon>
    </lineage>
</organism>
<dbReference type="SUPFAM" id="SSF52266">
    <property type="entry name" value="SGNH hydrolase"/>
    <property type="match status" value="1"/>
</dbReference>
<dbReference type="Pfam" id="PF01757">
    <property type="entry name" value="Acyl_transf_3"/>
    <property type="match status" value="1"/>
</dbReference>
<dbReference type="GO" id="GO:0016020">
    <property type="term" value="C:membrane"/>
    <property type="evidence" value="ECO:0007669"/>
    <property type="project" value="TreeGrafter"/>
</dbReference>
<protein>
    <recommendedName>
        <fullName evidence="6">Acyltransferase</fullName>
    </recommendedName>
</protein>
<dbReference type="Proteomes" id="UP000253303">
    <property type="component" value="Unassembled WGS sequence"/>
</dbReference>
<keyword evidence="1" id="KW-0472">Membrane</keyword>
<evidence type="ECO:0008006" key="6">
    <source>
        <dbReference type="Google" id="ProtNLM"/>
    </source>
</evidence>
<feature type="transmembrane region" description="Helical" evidence="1">
    <location>
        <begin position="88"/>
        <end position="106"/>
    </location>
</feature>
<evidence type="ECO:0000256" key="1">
    <source>
        <dbReference type="SAM" id="Phobius"/>
    </source>
</evidence>
<keyword evidence="1" id="KW-1133">Transmembrane helix</keyword>
<feature type="transmembrane region" description="Helical" evidence="1">
    <location>
        <begin position="363"/>
        <end position="381"/>
    </location>
</feature>
<keyword evidence="5" id="KW-1185">Reference proteome</keyword>
<feature type="domain" description="SGNH" evidence="3">
    <location>
        <begin position="409"/>
        <end position="631"/>
    </location>
</feature>
<feature type="transmembrane region" description="Helical" evidence="1">
    <location>
        <begin position="151"/>
        <end position="171"/>
    </location>
</feature>
<name>A0A366M6Y5_9ACTN</name>
<dbReference type="GO" id="GO:0016747">
    <property type="term" value="F:acyltransferase activity, transferring groups other than amino-acyl groups"/>
    <property type="evidence" value="ECO:0007669"/>
    <property type="project" value="InterPro"/>
</dbReference>
<dbReference type="InterPro" id="IPR043968">
    <property type="entry name" value="SGNH"/>
</dbReference>
<feature type="transmembrane region" description="Helical" evidence="1">
    <location>
        <begin position="46"/>
        <end position="67"/>
    </location>
</feature>
<dbReference type="Pfam" id="PF19040">
    <property type="entry name" value="SGNH"/>
    <property type="match status" value="1"/>
</dbReference>
<feature type="domain" description="Acyltransferase 3" evidence="2">
    <location>
        <begin position="21"/>
        <end position="341"/>
    </location>
</feature>
<evidence type="ECO:0000313" key="5">
    <source>
        <dbReference type="Proteomes" id="UP000253303"/>
    </source>
</evidence>
<dbReference type="EMBL" id="QMEY01000001">
    <property type="protein sequence ID" value="RBQ21212.1"/>
    <property type="molecule type" value="Genomic_DNA"/>
</dbReference>
<proteinExistence type="predicted"/>
<dbReference type="InterPro" id="IPR002656">
    <property type="entry name" value="Acyl_transf_3_dom"/>
</dbReference>
<dbReference type="RefSeq" id="WP_113977435.1">
    <property type="nucleotide sequence ID" value="NZ_QMEY01000001.1"/>
</dbReference>
<accession>A0A366M6Y5</accession>
<reference evidence="4 5" key="1">
    <citation type="submission" date="2018-06" db="EMBL/GenBank/DDBJ databases">
        <title>Sphaerisporangium craniellae sp. nov., isolated from a marine sponge in the South China Sea.</title>
        <authorList>
            <person name="Li L."/>
        </authorList>
    </citation>
    <scope>NUCLEOTIDE SEQUENCE [LARGE SCALE GENOMIC DNA]</scope>
    <source>
        <strain evidence="4 5">LHW63015</strain>
    </source>
</reference>
<dbReference type="AlphaFoldDB" id="A0A366M6Y5"/>
<comment type="caution">
    <text evidence="4">The sequence shown here is derived from an EMBL/GenBank/DDBJ whole genome shotgun (WGS) entry which is preliminary data.</text>
</comment>
<dbReference type="OrthoDB" id="3404679at2"/>
<dbReference type="GO" id="GO:0009103">
    <property type="term" value="P:lipopolysaccharide biosynthetic process"/>
    <property type="evidence" value="ECO:0007669"/>
    <property type="project" value="TreeGrafter"/>
</dbReference>
<evidence type="ECO:0000313" key="4">
    <source>
        <dbReference type="EMBL" id="RBQ21212.1"/>
    </source>
</evidence>
<evidence type="ECO:0000259" key="3">
    <source>
        <dbReference type="Pfam" id="PF19040"/>
    </source>
</evidence>
<keyword evidence="1" id="KW-0812">Transmembrane</keyword>
<feature type="transmembrane region" description="Helical" evidence="1">
    <location>
        <begin position="259"/>
        <end position="282"/>
    </location>
</feature>
<feature type="transmembrane region" description="Helical" evidence="1">
    <location>
        <begin position="294"/>
        <end position="314"/>
    </location>
</feature>
<dbReference type="PANTHER" id="PTHR23028:SF53">
    <property type="entry name" value="ACYL_TRANSF_3 DOMAIN-CONTAINING PROTEIN"/>
    <property type="match status" value="1"/>
</dbReference>
<feature type="transmembrane region" description="Helical" evidence="1">
    <location>
        <begin position="237"/>
        <end position="253"/>
    </location>
</feature>
<evidence type="ECO:0000259" key="2">
    <source>
        <dbReference type="Pfam" id="PF01757"/>
    </source>
</evidence>
<feature type="transmembrane region" description="Helical" evidence="1">
    <location>
        <begin position="180"/>
        <end position="198"/>
    </location>
</feature>
<dbReference type="InterPro" id="IPR050879">
    <property type="entry name" value="Acyltransferase_3"/>
</dbReference>
<dbReference type="PANTHER" id="PTHR23028">
    <property type="entry name" value="ACETYLTRANSFERASE"/>
    <property type="match status" value="1"/>
</dbReference>
<gene>
    <name evidence="4" type="ORF">DP939_00300</name>
</gene>
<feature type="transmembrane region" description="Helical" evidence="1">
    <location>
        <begin position="320"/>
        <end position="343"/>
    </location>
</feature>